<dbReference type="Pfam" id="PF04773">
    <property type="entry name" value="FecR"/>
    <property type="match status" value="1"/>
</dbReference>
<dbReference type="RefSeq" id="WP_337717032.1">
    <property type="nucleotide sequence ID" value="NZ_JBBEUB010000005.1"/>
</dbReference>
<dbReference type="PANTHER" id="PTHR30273:SF2">
    <property type="entry name" value="PROTEIN FECR"/>
    <property type="match status" value="1"/>
</dbReference>
<reference evidence="4 5" key="1">
    <citation type="submission" date="2024-03" db="EMBL/GenBank/DDBJ databases">
        <title>Sequence of Lycoming College Course Isolates.</title>
        <authorList>
            <person name="Plotts O."/>
            <person name="Newman J."/>
        </authorList>
    </citation>
    <scope>NUCLEOTIDE SEQUENCE [LARGE SCALE GENOMIC DNA]</scope>
    <source>
        <strain evidence="4 5">CJB-3</strain>
    </source>
</reference>
<gene>
    <name evidence="4" type="ORF">WAE58_15635</name>
</gene>
<dbReference type="Pfam" id="PF16344">
    <property type="entry name" value="FecR_C"/>
    <property type="match status" value="1"/>
</dbReference>
<keyword evidence="1" id="KW-1133">Transmembrane helix</keyword>
<feature type="domain" description="Protein FecR C-terminal" evidence="3">
    <location>
        <begin position="239"/>
        <end position="305"/>
    </location>
</feature>
<organism evidence="4 5">
    <name type="scientific">Pedobacter panaciterrae</name>
    <dbReference type="NCBI Taxonomy" id="363849"/>
    <lineage>
        <taxon>Bacteria</taxon>
        <taxon>Pseudomonadati</taxon>
        <taxon>Bacteroidota</taxon>
        <taxon>Sphingobacteriia</taxon>
        <taxon>Sphingobacteriales</taxon>
        <taxon>Sphingobacteriaceae</taxon>
        <taxon>Pedobacter</taxon>
    </lineage>
</organism>
<accession>A0ABU8NNT1</accession>
<keyword evidence="5" id="KW-1185">Reference proteome</keyword>
<dbReference type="InterPro" id="IPR006860">
    <property type="entry name" value="FecR"/>
</dbReference>
<evidence type="ECO:0000259" key="2">
    <source>
        <dbReference type="Pfam" id="PF04773"/>
    </source>
</evidence>
<dbReference type="Gene3D" id="2.60.120.1440">
    <property type="match status" value="1"/>
</dbReference>
<dbReference type="Gene3D" id="3.55.50.30">
    <property type="match status" value="1"/>
</dbReference>
<feature type="transmembrane region" description="Helical" evidence="1">
    <location>
        <begin position="74"/>
        <end position="93"/>
    </location>
</feature>
<protein>
    <submittedName>
        <fullName evidence="4">FecR family protein</fullName>
    </submittedName>
</protein>
<dbReference type="EMBL" id="JBBEUB010000005">
    <property type="protein sequence ID" value="MEJ2903877.1"/>
    <property type="molecule type" value="Genomic_DNA"/>
</dbReference>
<dbReference type="PIRSF" id="PIRSF018266">
    <property type="entry name" value="FecR"/>
    <property type="match status" value="1"/>
</dbReference>
<name>A0ABU8NNT1_9SPHI</name>
<keyword evidence="1" id="KW-0812">Transmembrane</keyword>
<evidence type="ECO:0000313" key="4">
    <source>
        <dbReference type="EMBL" id="MEJ2903877.1"/>
    </source>
</evidence>
<dbReference type="PANTHER" id="PTHR30273">
    <property type="entry name" value="PERIPLASMIC SIGNAL SENSOR AND SIGMA FACTOR ACTIVATOR FECR-RELATED"/>
    <property type="match status" value="1"/>
</dbReference>
<evidence type="ECO:0000313" key="5">
    <source>
        <dbReference type="Proteomes" id="UP001378956"/>
    </source>
</evidence>
<dbReference type="InterPro" id="IPR032508">
    <property type="entry name" value="FecR_C"/>
</dbReference>
<feature type="domain" description="FecR protein" evidence="2">
    <location>
        <begin position="104"/>
        <end position="196"/>
    </location>
</feature>
<evidence type="ECO:0000259" key="3">
    <source>
        <dbReference type="Pfam" id="PF16344"/>
    </source>
</evidence>
<dbReference type="InterPro" id="IPR012373">
    <property type="entry name" value="Ferrdict_sens_TM"/>
</dbReference>
<dbReference type="Proteomes" id="UP001378956">
    <property type="component" value="Unassembled WGS sequence"/>
</dbReference>
<sequence length="307" mass="34753">MTKKKVHYLRHLIEKNEKNEISEAEKNLLEDFLKKEFDNAEWDSTKMGSKENVSAEIFKNIKAHGTVKKSFAIYYKYAAAACIVLMLGIGVFLNAKVDVKDITVTTASATDSVKLTDGTLVYLAANSVFKYPEQFNSKTRSVTLLKGNAFFKVTKDPKHPFIITSANIKTRVLGTSFHISLDKGRSSVTVITGHVRVSSDKQITYLEPNERAVFSTSGLKKQRVGDMSLYGWYKKDIDLNNVTLHKVFTLLNFKYGVNFKPEDKEMLNTRITLYIKGGLSLRNILDQINYVTHLKFKPYGETVTVSH</sequence>
<proteinExistence type="predicted"/>
<comment type="caution">
    <text evidence="4">The sequence shown here is derived from an EMBL/GenBank/DDBJ whole genome shotgun (WGS) entry which is preliminary data.</text>
</comment>
<keyword evidence="1" id="KW-0472">Membrane</keyword>
<evidence type="ECO:0000256" key="1">
    <source>
        <dbReference type="SAM" id="Phobius"/>
    </source>
</evidence>